<accession>A0ABM9VNS1</accession>
<protein>
    <recommendedName>
        <fullName evidence="1">MvaI/BcnI restriction endonuclease domain-containing protein</fullName>
    </recommendedName>
</protein>
<dbReference type="EMBL" id="FBWH01000048">
    <property type="protein sequence ID" value="CUX66579.1"/>
    <property type="molecule type" value="Genomic_DNA"/>
</dbReference>
<sequence length="218" mass="24473">MAVGKTLLDLLGIPQETSRKPTFLGMVLTARRGSSGGDANRVNLFAMVPSWNESACKSSKEIAQKYGYDRDGGRKLYVSVSSRRPNAQGLQLFVERSTGLLREIYVPRHGNGIEQVASWKLSALQERLLQRHPASAWLTATASRRDGEEYFHYRFVKFTDQPRAELLPDLLEQGTVTMDHLILCKNGRDVEKGPLFKINPSNVRALFPEGPRIDLMTI</sequence>
<comment type="caution">
    <text evidence="2">The sequence shown here is derived from an EMBL/GenBank/DDBJ whole genome shotgun (WGS) entry which is preliminary data.</text>
</comment>
<name>A0ABM9VNS1_9HYPH</name>
<proteinExistence type="predicted"/>
<dbReference type="InterPro" id="IPR029127">
    <property type="entry name" value="MvaI_BcnI"/>
</dbReference>
<evidence type="ECO:0000313" key="2">
    <source>
        <dbReference type="EMBL" id="CUX66579.1"/>
    </source>
</evidence>
<dbReference type="Pfam" id="PF15515">
    <property type="entry name" value="MvaI_BcnI"/>
    <property type="match status" value="1"/>
</dbReference>
<dbReference type="Proteomes" id="UP000191812">
    <property type="component" value="Unassembled WGS sequence"/>
</dbReference>
<dbReference type="Gene3D" id="3.40.210.20">
    <property type="entry name" value="MvaI/BcnI restriction endonuclease, catalytic domain"/>
    <property type="match status" value="1"/>
</dbReference>
<dbReference type="Gene3D" id="3.30.70.3570">
    <property type="entry name" value="MvaI/BcnI restriction endonuclease, recognition domain"/>
    <property type="match status" value="1"/>
</dbReference>
<dbReference type="InterPro" id="IPR043004">
    <property type="entry name" value="MvaI_BcnI_cat"/>
</dbReference>
<gene>
    <name evidence="2" type="ORF">AGR13a_Lc90453</name>
</gene>
<organism evidence="2 3">
    <name type="scientific">Agrobacterium genomosp. 13 str. CFBP 6927</name>
    <dbReference type="NCBI Taxonomy" id="1183428"/>
    <lineage>
        <taxon>Bacteria</taxon>
        <taxon>Pseudomonadati</taxon>
        <taxon>Pseudomonadota</taxon>
        <taxon>Alphaproteobacteria</taxon>
        <taxon>Hyphomicrobiales</taxon>
        <taxon>Rhizobiaceae</taxon>
        <taxon>Rhizobium/Agrobacterium group</taxon>
        <taxon>Agrobacterium</taxon>
        <taxon>Agrobacterium tumefaciens complex</taxon>
    </lineage>
</organism>
<evidence type="ECO:0000259" key="1">
    <source>
        <dbReference type="Pfam" id="PF15515"/>
    </source>
</evidence>
<evidence type="ECO:0000313" key="3">
    <source>
        <dbReference type="Proteomes" id="UP000191812"/>
    </source>
</evidence>
<dbReference type="InterPro" id="IPR043005">
    <property type="entry name" value="MvaI_BcnI_rec"/>
</dbReference>
<reference evidence="2 3" key="1">
    <citation type="submission" date="2016-01" db="EMBL/GenBank/DDBJ databases">
        <authorList>
            <person name="Regsiter A."/>
            <person name="william w."/>
        </authorList>
    </citation>
    <scope>NUCLEOTIDE SEQUENCE [LARGE SCALE GENOMIC DNA]</scope>
    <source>
        <strain evidence="2 3">CFBP 6927</strain>
    </source>
</reference>
<keyword evidence="3" id="KW-1185">Reference proteome</keyword>
<feature type="domain" description="MvaI/BcnI restriction endonuclease" evidence="1">
    <location>
        <begin position="2"/>
        <end position="207"/>
    </location>
</feature>